<comment type="caution">
    <text evidence="8">The sequence shown here is derived from an EMBL/GenBank/DDBJ whole genome shotgun (WGS) entry which is preliminary data.</text>
</comment>
<keyword evidence="5 7" id="KW-0472">Membrane</keyword>
<dbReference type="PANTHER" id="PTHR30086">
    <property type="entry name" value="ARGININE EXPORTER PROTEIN ARGO"/>
    <property type="match status" value="1"/>
</dbReference>
<keyword evidence="2" id="KW-1003">Cell membrane</keyword>
<evidence type="ECO:0000256" key="5">
    <source>
        <dbReference type="ARBA" id="ARBA00023136"/>
    </source>
</evidence>
<keyword evidence="9" id="KW-1185">Reference proteome</keyword>
<gene>
    <name evidence="8" type="ORF">DFP79_0174</name>
</gene>
<feature type="transmembrane region" description="Helical" evidence="7">
    <location>
        <begin position="187"/>
        <end position="209"/>
    </location>
</feature>
<evidence type="ECO:0000256" key="4">
    <source>
        <dbReference type="ARBA" id="ARBA00022989"/>
    </source>
</evidence>
<dbReference type="EMBL" id="SNXC01000002">
    <property type="protein sequence ID" value="TDP01272.1"/>
    <property type="molecule type" value="Genomic_DNA"/>
</dbReference>
<name>A0A4R6MH58_9GAMM</name>
<dbReference type="GO" id="GO:0005886">
    <property type="term" value="C:plasma membrane"/>
    <property type="evidence" value="ECO:0007669"/>
    <property type="project" value="UniProtKB-SubCell"/>
</dbReference>
<dbReference type="Proteomes" id="UP000294656">
    <property type="component" value="Unassembled WGS sequence"/>
</dbReference>
<feature type="region of interest" description="Disordered" evidence="6">
    <location>
        <begin position="111"/>
        <end position="130"/>
    </location>
</feature>
<accession>A0A4R6MH58</accession>
<dbReference type="GO" id="GO:0015171">
    <property type="term" value="F:amino acid transmembrane transporter activity"/>
    <property type="evidence" value="ECO:0007669"/>
    <property type="project" value="TreeGrafter"/>
</dbReference>
<protein>
    <submittedName>
        <fullName evidence="8">Threonine/homoserine/homoserine lactone efflux protein</fullName>
    </submittedName>
</protein>
<evidence type="ECO:0000256" key="6">
    <source>
        <dbReference type="SAM" id="MobiDB-lite"/>
    </source>
</evidence>
<keyword evidence="3 7" id="KW-0812">Transmembrane</keyword>
<evidence type="ECO:0000256" key="7">
    <source>
        <dbReference type="SAM" id="Phobius"/>
    </source>
</evidence>
<feature type="transmembrane region" description="Helical" evidence="7">
    <location>
        <begin position="6"/>
        <end position="28"/>
    </location>
</feature>
<evidence type="ECO:0000256" key="3">
    <source>
        <dbReference type="ARBA" id="ARBA00022692"/>
    </source>
</evidence>
<organism evidence="8 9">
    <name type="scientific">Marinomonas balearica</name>
    <dbReference type="NCBI Taxonomy" id="491947"/>
    <lineage>
        <taxon>Bacteria</taxon>
        <taxon>Pseudomonadati</taxon>
        <taxon>Pseudomonadota</taxon>
        <taxon>Gammaproteobacteria</taxon>
        <taxon>Oceanospirillales</taxon>
        <taxon>Oceanospirillaceae</taxon>
        <taxon>Marinomonas</taxon>
    </lineage>
</organism>
<reference evidence="8 9" key="1">
    <citation type="submission" date="2019-03" db="EMBL/GenBank/DDBJ databases">
        <title>Genomic Encyclopedia of Type Strains, Phase III (KMG-III): the genomes of soil and plant-associated and newly described type strains.</title>
        <authorList>
            <person name="Whitman W."/>
        </authorList>
    </citation>
    <scope>NUCLEOTIDE SEQUENCE [LARGE SCALE GENOMIC DNA]</scope>
    <source>
        <strain evidence="8 9">CECT 7378</strain>
    </source>
</reference>
<feature type="transmembrane region" description="Helical" evidence="7">
    <location>
        <begin position="40"/>
        <end position="67"/>
    </location>
</feature>
<feature type="transmembrane region" description="Helical" evidence="7">
    <location>
        <begin position="79"/>
        <end position="97"/>
    </location>
</feature>
<feature type="transmembrane region" description="Helical" evidence="7">
    <location>
        <begin position="154"/>
        <end position="175"/>
    </location>
</feature>
<dbReference type="AlphaFoldDB" id="A0A4R6MH58"/>
<dbReference type="RefSeq" id="WP_133502046.1">
    <property type="nucleotide sequence ID" value="NZ_SNXC01000002.1"/>
</dbReference>
<sequence length="240" mass="26412">MFNLSIELFSVVVITLLAVISPGPDFVLITKQAISNGRRAGIICSLGIGAGISVHLLYTLVGLGMLLSEQEWLLNTMKILGAGYLLWLGGSALWPDLRKIMKWRRSHLGERNSDERNSINPVVSNESSNASLNASQPLELKTQKGLKASFMSGFICNVLNPKTMLFIVALFSQVISPETSIGVQLVYGVYIAIAHFIWFSLVACLFTTSAIQSRIQNAKRWLERLSGGVMFLFGMKLMSQ</sequence>
<evidence type="ECO:0000256" key="1">
    <source>
        <dbReference type="ARBA" id="ARBA00004651"/>
    </source>
</evidence>
<proteinExistence type="predicted"/>
<evidence type="ECO:0000313" key="9">
    <source>
        <dbReference type="Proteomes" id="UP000294656"/>
    </source>
</evidence>
<dbReference type="PANTHER" id="PTHR30086:SF21">
    <property type="entry name" value="TRANSPORT PROTEIN"/>
    <property type="match status" value="1"/>
</dbReference>
<dbReference type="OrthoDB" id="9804822at2"/>
<evidence type="ECO:0000313" key="8">
    <source>
        <dbReference type="EMBL" id="TDP01272.1"/>
    </source>
</evidence>
<comment type="subcellular location">
    <subcellularLocation>
        <location evidence="1">Cell membrane</location>
        <topology evidence="1">Multi-pass membrane protein</topology>
    </subcellularLocation>
</comment>
<dbReference type="PIRSF" id="PIRSF006324">
    <property type="entry name" value="LeuE"/>
    <property type="match status" value="1"/>
</dbReference>
<dbReference type="Pfam" id="PF01810">
    <property type="entry name" value="LysE"/>
    <property type="match status" value="1"/>
</dbReference>
<evidence type="ECO:0000256" key="2">
    <source>
        <dbReference type="ARBA" id="ARBA00022475"/>
    </source>
</evidence>
<dbReference type="InterPro" id="IPR001123">
    <property type="entry name" value="LeuE-type"/>
</dbReference>
<keyword evidence="4 7" id="KW-1133">Transmembrane helix</keyword>